<name>A0A0C3C9N2_HEBCY</name>
<evidence type="ECO:0000313" key="2">
    <source>
        <dbReference type="Proteomes" id="UP000053424"/>
    </source>
</evidence>
<organism evidence="1 2">
    <name type="scientific">Hebeloma cylindrosporum</name>
    <dbReference type="NCBI Taxonomy" id="76867"/>
    <lineage>
        <taxon>Eukaryota</taxon>
        <taxon>Fungi</taxon>
        <taxon>Dikarya</taxon>
        <taxon>Basidiomycota</taxon>
        <taxon>Agaricomycotina</taxon>
        <taxon>Agaricomycetes</taxon>
        <taxon>Agaricomycetidae</taxon>
        <taxon>Agaricales</taxon>
        <taxon>Agaricineae</taxon>
        <taxon>Hymenogastraceae</taxon>
        <taxon>Hebeloma</taxon>
    </lineage>
</organism>
<accession>A0A0C3C9N2</accession>
<reference evidence="1 2" key="1">
    <citation type="submission" date="2014-04" db="EMBL/GenBank/DDBJ databases">
        <authorList>
            <consortium name="DOE Joint Genome Institute"/>
            <person name="Kuo A."/>
            <person name="Gay G."/>
            <person name="Dore J."/>
            <person name="Kohler A."/>
            <person name="Nagy L.G."/>
            <person name="Floudas D."/>
            <person name="Copeland A."/>
            <person name="Barry K.W."/>
            <person name="Cichocki N."/>
            <person name="Veneault-Fourrey C."/>
            <person name="LaButti K."/>
            <person name="Lindquist E.A."/>
            <person name="Lipzen A."/>
            <person name="Lundell T."/>
            <person name="Morin E."/>
            <person name="Murat C."/>
            <person name="Sun H."/>
            <person name="Tunlid A."/>
            <person name="Henrissat B."/>
            <person name="Grigoriev I.V."/>
            <person name="Hibbett D.S."/>
            <person name="Martin F."/>
            <person name="Nordberg H.P."/>
            <person name="Cantor M.N."/>
            <person name="Hua S.X."/>
        </authorList>
    </citation>
    <scope>NUCLEOTIDE SEQUENCE [LARGE SCALE GENOMIC DNA]</scope>
    <source>
        <strain evidence="2">h7</strain>
    </source>
</reference>
<reference evidence="2" key="2">
    <citation type="submission" date="2015-01" db="EMBL/GenBank/DDBJ databases">
        <title>Evolutionary Origins and Diversification of the Mycorrhizal Mutualists.</title>
        <authorList>
            <consortium name="DOE Joint Genome Institute"/>
            <consortium name="Mycorrhizal Genomics Consortium"/>
            <person name="Kohler A."/>
            <person name="Kuo A."/>
            <person name="Nagy L.G."/>
            <person name="Floudas D."/>
            <person name="Copeland A."/>
            <person name="Barry K.W."/>
            <person name="Cichocki N."/>
            <person name="Veneault-Fourrey C."/>
            <person name="LaButti K."/>
            <person name="Lindquist E.A."/>
            <person name="Lipzen A."/>
            <person name="Lundell T."/>
            <person name="Morin E."/>
            <person name="Murat C."/>
            <person name="Riley R."/>
            <person name="Ohm R."/>
            <person name="Sun H."/>
            <person name="Tunlid A."/>
            <person name="Henrissat B."/>
            <person name="Grigoriev I.V."/>
            <person name="Hibbett D.S."/>
            <person name="Martin F."/>
        </authorList>
    </citation>
    <scope>NUCLEOTIDE SEQUENCE [LARGE SCALE GENOMIC DNA]</scope>
    <source>
        <strain evidence="2">h7</strain>
    </source>
</reference>
<dbReference type="Proteomes" id="UP000053424">
    <property type="component" value="Unassembled WGS sequence"/>
</dbReference>
<gene>
    <name evidence="1" type="ORF">M413DRAFT_442219</name>
</gene>
<dbReference type="AlphaFoldDB" id="A0A0C3C9N2"/>
<protein>
    <submittedName>
        <fullName evidence="1">Uncharacterized protein</fullName>
    </submittedName>
</protein>
<keyword evidence="2" id="KW-1185">Reference proteome</keyword>
<evidence type="ECO:0000313" key="1">
    <source>
        <dbReference type="EMBL" id="KIM45545.1"/>
    </source>
</evidence>
<dbReference type="HOGENOM" id="CLU_2922857_0_0_1"/>
<sequence>MAHRGQTIPYHKARRFIASRNPPWVYGFPLDYDYLFDTYGAKFVTVPTDPEGEGMADIQQR</sequence>
<dbReference type="EMBL" id="KN831772">
    <property type="protein sequence ID" value="KIM45545.1"/>
    <property type="molecule type" value="Genomic_DNA"/>
</dbReference>
<proteinExistence type="predicted"/>